<protein>
    <submittedName>
        <fullName evidence="5">Beta-mannosidase</fullName>
    </submittedName>
</protein>
<comment type="similarity">
    <text evidence="1">Belongs to the glycosyl hydrolase 2 family.</text>
</comment>
<dbReference type="PANTHER" id="PTHR43730:SF1">
    <property type="entry name" value="BETA-MANNOSIDASE"/>
    <property type="match status" value="1"/>
</dbReference>
<name>A0A914DEF2_9BILA</name>
<dbReference type="Proteomes" id="UP000887540">
    <property type="component" value="Unplaced"/>
</dbReference>
<dbReference type="Gene3D" id="3.20.20.80">
    <property type="entry name" value="Glycosidases"/>
    <property type="match status" value="1"/>
</dbReference>
<dbReference type="GO" id="GO:0006516">
    <property type="term" value="P:glycoprotein catabolic process"/>
    <property type="evidence" value="ECO:0007669"/>
    <property type="project" value="TreeGrafter"/>
</dbReference>
<sequence length="239" mass="27012">LNDVWAAPTWASIDYDLNWKVLHYYAKRFFAPLIVSLYFDKTMNLQVYIVSDEVQSRNGCSLHSTKSADIMGLNTTQLDFQSDITAKNITLNDDDTFVIRAVLKDQNGASITPTTILLPDKMKQISNTNYGDATITSVTQVDPATFNVTLTASKIVPILWLDIKPEVKETYQLKYWFSDNAFTMTDPQVTVQLKIFSSIRPTVTLTTQDFIVSRMKMSSSQTTTPTPNPGIFMFSFKMP</sequence>
<evidence type="ECO:0000256" key="1">
    <source>
        <dbReference type="ARBA" id="ARBA00007401"/>
    </source>
</evidence>
<dbReference type="InterPro" id="IPR050887">
    <property type="entry name" value="Beta-mannosidase_GH2"/>
</dbReference>
<keyword evidence="4" id="KW-1185">Reference proteome</keyword>
<keyword evidence="2" id="KW-0378">Hydrolase</keyword>
<reference evidence="5" key="1">
    <citation type="submission" date="2022-11" db="UniProtKB">
        <authorList>
            <consortium name="WormBaseParasite"/>
        </authorList>
    </citation>
    <scope>IDENTIFICATION</scope>
</reference>
<proteinExistence type="inferred from homology"/>
<accession>A0A914DEF2</accession>
<dbReference type="GO" id="GO:0004567">
    <property type="term" value="F:beta-mannosidase activity"/>
    <property type="evidence" value="ECO:0007669"/>
    <property type="project" value="TreeGrafter"/>
</dbReference>
<evidence type="ECO:0000313" key="4">
    <source>
        <dbReference type="Proteomes" id="UP000887540"/>
    </source>
</evidence>
<dbReference type="WBParaSite" id="ACRNAN_scaffold24962.g24052.t1">
    <property type="protein sequence ID" value="ACRNAN_scaffold24962.g24052.t1"/>
    <property type="gene ID" value="ACRNAN_scaffold24962.g24052"/>
</dbReference>
<dbReference type="Pfam" id="PF17753">
    <property type="entry name" value="Ig_mannosidase"/>
    <property type="match status" value="1"/>
</dbReference>
<evidence type="ECO:0000313" key="5">
    <source>
        <dbReference type="WBParaSite" id="ACRNAN_scaffold24962.g24052.t1"/>
    </source>
</evidence>
<keyword evidence="2" id="KW-0326">Glycosidase</keyword>
<dbReference type="AlphaFoldDB" id="A0A914DEF2"/>
<evidence type="ECO:0000256" key="2">
    <source>
        <dbReference type="ARBA" id="ARBA00023295"/>
    </source>
</evidence>
<dbReference type="PANTHER" id="PTHR43730">
    <property type="entry name" value="BETA-MANNOSIDASE"/>
    <property type="match status" value="1"/>
</dbReference>
<organism evidence="4 5">
    <name type="scientific">Acrobeloides nanus</name>
    <dbReference type="NCBI Taxonomy" id="290746"/>
    <lineage>
        <taxon>Eukaryota</taxon>
        <taxon>Metazoa</taxon>
        <taxon>Ecdysozoa</taxon>
        <taxon>Nematoda</taxon>
        <taxon>Chromadorea</taxon>
        <taxon>Rhabditida</taxon>
        <taxon>Tylenchina</taxon>
        <taxon>Cephalobomorpha</taxon>
        <taxon>Cephaloboidea</taxon>
        <taxon>Cephalobidae</taxon>
        <taxon>Acrobeloides</taxon>
    </lineage>
</organism>
<evidence type="ECO:0000259" key="3">
    <source>
        <dbReference type="Pfam" id="PF17753"/>
    </source>
</evidence>
<feature type="domain" description="Beta-mannosidase Ig-fold" evidence="3">
    <location>
        <begin position="132"/>
        <end position="195"/>
    </location>
</feature>
<dbReference type="InterPro" id="IPR041625">
    <property type="entry name" value="Beta-mannosidase_Ig"/>
</dbReference>